<evidence type="ECO:0000256" key="8">
    <source>
        <dbReference type="ARBA" id="ARBA00022827"/>
    </source>
</evidence>
<dbReference type="Proteomes" id="UP000054270">
    <property type="component" value="Unassembled WGS sequence"/>
</dbReference>
<comment type="catalytic activity">
    <reaction evidence="12">
        <text>pyranose + acceptor = pyranos-3-ulose + reduced acceptor.</text>
        <dbReference type="EC" id="1.1.99.29"/>
    </reaction>
</comment>
<feature type="binding site" evidence="16">
    <location>
        <position position="259"/>
    </location>
    <ligand>
        <name>FAD</name>
        <dbReference type="ChEBI" id="CHEBI:57692"/>
    </ligand>
</feature>
<keyword evidence="6" id="KW-0964">Secreted</keyword>
<evidence type="ECO:0000256" key="12">
    <source>
        <dbReference type="ARBA" id="ARBA00034029"/>
    </source>
</evidence>
<reference evidence="20" key="1">
    <citation type="submission" date="2014-04" db="EMBL/GenBank/DDBJ databases">
        <title>Evolutionary Origins and Diversification of the Mycorrhizal Mutualists.</title>
        <authorList>
            <consortium name="DOE Joint Genome Institute"/>
            <consortium name="Mycorrhizal Genomics Consortium"/>
            <person name="Kohler A."/>
            <person name="Kuo A."/>
            <person name="Nagy L.G."/>
            <person name="Floudas D."/>
            <person name="Copeland A."/>
            <person name="Barry K.W."/>
            <person name="Cichocki N."/>
            <person name="Veneault-Fourrey C."/>
            <person name="LaButti K."/>
            <person name="Lindquist E.A."/>
            <person name="Lipzen A."/>
            <person name="Lundell T."/>
            <person name="Morin E."/>
            <person name="Murat C."/>
            <person name="Riley R."/>
            <person name="Ohm R."/>
            <person name="Sun H."/>
            <person name="Tunlid A."/>
            <person name="Henrissat B."/>
            <person name="Grigoriev I.V."/>
            <person name="Hibbett D.S."/>
            <person name="Martin F."/>
        </authorList>
    </citation>
    <scope>NUCLEOTIDE SEQUENCE [LARGE SCALE GENOMIC DNA]</scope>
    <source>
        <strain evidence="20">FD-334 SS-4</strain>
    </source>
</reference>
<dbReference type="EMBL" id="KN817528">
    <property type="protein sequence ID" value="KJA26264.1"/>
    <property type="molecule type" value="Genomic_DNA"/>
</dbReference>
<dbReference type="OMA" id="FHATKEV"/>
<dbReference type="AlphaFoldDB" id="A0A0D2P5S7"/>
<comment type="catalytic activity">
    <reaction evidence="10">
        <text>pyranose + acceptor = pyranos-2-ulose + reduced acceptor.</text>
        <dbReference type="EC" id="1.1.99.29"/>
    </reaction>
</comment>
<evidence type="ECO:0000313" key="20">
    <source>
        <dbReference type="Proteomes" id="UP000054270"/>
    </source>
</evidence>
<comment type="cofactor">
    <cofactor evidence="1 16">
        <name>FAD</name>
        <dbReference type="ChEBI" id="CHEBI:57692"/>
    </cofactor>
</comment>
<dbReference type="SUPFAM" id="SSF54373">
    <property type="entry name" value="FAD-linked reductases, C-terminal domain"/>
    <property type="match status" value="1"/>
</dbReference>
<dbReference type="STRING" id="945553.A0A0D2P5S7"/>
<dbReference type="InterPro" id="IPR000172">
    <property type="entry name" value="GMC_OxRdtase_N"/>
</dbReference>
<comment type="function">
    <text evidence="9">Catalyzes the single-oxidation or sequential double oxidation reaction of carbohydrates primarily at carbon-2 and/or carbon-3 with the concomitant reduction of the flavin. The enzyme exhibits a broad sugar substrate specificity, oxidizing different aldopyranoses to the corresponding C-1, C-2, C-3 or C-1,2, C-2,3 and C-3,4 (di)dehydro sugars with substrate-specific regioselectivity. Accepts only a narrow range of electron acceptors such as substituted benzoquinones and complexed metal ions and reacts extremely slowly with O(2) as acceptor. May play a role in the natural recycling of plant matter by oxidizing all major monosaccharides in lignocellulose and by reducing quinone compounds or reactive radical species generated during lignin depolymerization.</text>
</comment>
<evidence type="ECO:0000256" key="6">
    <source>
        <dbReference type="ARBA" id="ARBA00022525"/>
    </source>
</evidence>
<evidence type="ECO:0000256" key="17">
    <source>
        <dbReference type="SAM" id="SignalP"/>
    </source>
</evidence>
<comment type="catalytic activity">
    <reaction evidence="11">
        <text>pyranose + acceptor = pyranos-2,3-diulose + reduced acceptor.</text>
        <dbReference type="EC" id="1.1.99.29"/>
    </reaction>
</comment>
<evidence type="ECO:0000256" key="7">
    <source>
        <dbReference type="ARBA" id="ARBA00022630"/>
    </source>
</evidence>
<dbReference type="SUPFAM" id="SSF51905">
    <property type="entry name" value="FAD/NAD(P)-binding domain"/>
    <property type="match status" value="1"/>
</dbReference>
<comment type="similarity">
    <text evidence="3">Belongs to the GMC oxidoreductase family.</text>
</comment>
<sequence>MLCRLFLLTLASGVLGAVYQRSSDLPNGPFDFIIVGGGTAGAVLANRLTEISSFQVLVIEAGPSNDGVLNSIVPDFAFNLGNSPFDWNFTTTPQAGLNGRVVPFERGHILGGSSSVNGMFYTRGSSSDFNRFATVTGEPSWSWDNLQPYVFKHERWTTPADNHSTVGEFNPAVHGFNGFVKTTLPGFLNPALDSRIIKAANQLGGDFAFNLDMNSGNPLGVGWLASTAGGGERSSAATSYLAPQFQARPNLHILLSTRVTRILQTTGAAAHTLRTVEFTTGLNATSPRTLLTATKEVILSAGSIGTPHILLHSGIGNKTDLAALNIPSVLNLPSVGKNLTEHPIYSPTFNLNITNDVDPFANVFTDPTLMAEAFQLWNTNRTGPLVWLGRLDQIAWVRLPNNSPIFQQFADPSSGSNSAHYELALGVCYSCGSVKLATNNPFDAPLIDPAYLESDFDIFVARESIKGFARFMAAPAWKGVVLGPQGALANATTDAELDDFIRSTASAGAHPVGTAAMSESAAAFGVVNPDLLVKNASGLRIVDASIFPFVPCAHTQAAVYIIAERAADVVKAAWEH</sequence>
<dbReference type="PIRSF" id="PIRSF000137">
    <property type="entry name" value="Alcohol_oxidase"/>
    <property type="match status" value="1"/>
</dbReference>
<dbReference type="OrthoDB" id="269227at2759"/>
<dbReference type="EC" id="1.1.99.29" evidence="5"/>
<dbReference type="Gene3D" id="3.30.560.10">
    <property type="entry name" value="Glucose Oxidase, domain 3"/>
    <property type="match status" value="2"/>
</dbReference>
<evidence type="ECO:0000256" key="4">
    <source>
        <dbReference type="ARBA" id="ARBA00011245"/>
    </source>
</evidence>
<evidence type="ECO:0000259" key="18">
    <source>
        <dbReference type="PROSITE" id="PS00624"/>
    </source>
</evidence>
<evidence type="ECO:0000256" key="9">
    <source>
        <dbReference type="ARBA" id="ARBA00024699"/>
    </source>
</evidence>
<comment type="subcellular location">
    <subcellularLocation>
        <location evidence="2">Secreted</location>
    </subcellularLocation>
</comment>
<dbReference type="PROSITE" id="PS00624">
    <property type="entry name" value="GMC_OXRED_2"/>
    <property type="match status" value="1"/>
</dbReference>
<dbReference type="PANTHER" id="PTHR11552:SF147">
    <property type="entry name" value="CHOLINE DEHYDROGENASE, MITOCHONDRIAL"/>
    <property type="match status" value="1"/>
</dbReference>
<keyword evidence="17" id="KW-0732">Signal</keyword>
<evidence type="ECO:0000256" key="13">
    <source>
        <dbReference type="ARBA" id="ARBA00034050"/>
    </source>
</evidence>
<comment type="catalytic activity">
    <reaction evidence="14">
        <text>a pyranoside + acceptor = a pyranosid-3,4-diulose + reduced acceptor.</text>
        <dbReference type="EC" id="1.1.99.29"/>
    </reaction>
</comment>
<feature type="chain" id="PRO_5002249123" description="pyranose dehydrogenase (acceptor)" evidence="17">
    <location>
        <begin position="17"/>
        <end position="576"/>
    </location>
</feature>
<evidence type="ECO:0000256" key="1">
    <source>
        <dbReference type="ARBA" id="ARBA00001974"/>
    </source>
</evidence>
<organism evidence="19 20">
    <name type="scientific">Hypholoma sublateritium (strain FD-334 SS-4)</name>
    <dbReference type="NCBI Taxonomy" id="945553"/>
    <lineage>
        <taxon>Eukaryota</taxon>
        <taxon>Fungi</taxon>
        <taxon>Dikarya</taxon>
        <taxon>Basidiomycota</taxon>
        <taxon>Agaricomycotina</taxon>
        <taxon>Agaricomycetes</taxon>
        <taxon>Agaricomycetidae</taxon>
        <taxon>Agaricales</taxon>
        <taxon>Agaricineae</taxon>
        <taxon>Strophariaceae</taxon>
        <taxon>Hypholoma</taxon>
    </lineage>
</organism>
<evidence type="ECO:0000256" key="11">
    <source>
        <dbReference type="ARBA" id="ARBA00034010"/>
    </source>
</evidence>
<dbReference type="Pfam" id="PF05199">
    <property type="entry name" value="GMC_oxred_C"/>
    <property type="match status" value="1"/>
</dbReference>
<evidence type="ECO:0000256" key="16">
    <source>
        <dbReference type="PIRSR" id="PIRSR000137-2"/>
    </source>
</evidence>
<dbReference type="GO" id="GO:0050660">
    <property type="term" value="F:flavin adenine dinucleotide binding"/>
    <property type="evidence" value="ECO:0007669"/>
    <property type="project" value="InterPro"/>
</dbReference>
<dbReference type="GO" id="GO:0005576">
    <property type="term" value="C:extracellular region"/>
    <property type="evidence" value="ECO:0007669"/>
    <property type="project" value="UniProtKB-SubCell"/>
</dbReference>
<name>A0A0D2P5S7_HYPSF</name>
<evidence type="ECO:0000256" key="3">
    <source>
        <dbReference type="ARBA" id="ARBA00010790"/>
    </source>
</evidence>
<accession>A0A0D2P5S7</accession>
<keyword evidence="8 16" id="KW-0274">FAD</keyword>
<feature type="active site" description="Proton acceptor" evidence="15">
    <location>
        <position position="554"/>
    </location>
</feature>
<feature type="signal peptide" evidence="17">
    <location>
        <begin position="1"/>
        <end position="16"/>
    </location>
</feature>
<evidence type="ECO:0000256" key="10">
    <source>
        <dbReference type="ARBA" id="ARBA00033986"/>
    </source>
</evidence>
<comment type="catalytic activity">
    <reaction evidence="13">
        <text>a pyranoside + acceptor = a pyranosid-3-ulose + reduced acceptor.</text>
        <dbReference type="EC" id="1.1.99.29"/>
    </reaction>
</comment>
<dbReference type="Pfam" id="PF00732">
    <property type="entry name" value="GMC_oxred_N"/>
    <property type="match status" value="1"/>
</dbReference>
<evidence type="ECO:0000256" key="15">
    <source>
        <dbReference type="PIRSR" id="PIRSR000137-1"/>
    </source>
</evidence>
<evidence type="ECO:0000256" key="2">
    <source>
        <dbReference type="ARBA" id="ARBA00004613"/>
    </source>
</evidence>
<protein>
    <recommendedName>
        <fullName evidence="5">pyranose dehydrogenase (acceptor)</fullName>
        <ecNumber evidence="5">1.1.99.29</ecNumber>
    </recommendedName>
</protein>
<feature type="active site" description="Proton donor" evidence="15">
    <location>
        <position position="510"/>
    </location>
</feature>
<comment type="subunit">
    <text evidence="4">Monomer.</text>
</comment>
<keyword evidence="7" id="KW-0285">Flavoprotein</keyword>
<feature type="domain" description="Glucose-methanol-choline oxidoreductase N-terminal" evidence="18">
    <location>
        <begin position="302"/>
        <end position="316"/>
    </location>
</feature>
<dbReference type="InterPro" id="IPR007867">
    <property type="entry name" value="GMC_OxRtase_C"/>
</dbReference>
<dbReference type="InterPro" id="IPR012132">
    <property type="entry name" value="GMC_OxRdtase"/>
</dbReference>
<gene>
    <name evidence="19" type="ORF">HYPSUDRAFT_133315</name>
</gene>
<evidence type="ECO:0000256" key="5">
    <source>
        <dbReference type="ARBA" id="ARBA00013177"/>
    </source>
</evidence>
<keyword evidence="20" id="KW-1185">Reference proteome</keyword>
<evidence type="ECO:0000256" key="14">
    <source>
        <dbReference type="ARBA" id="ARBA00034059"/>
    </source>
</evidence>
<evidence type="ECO:0000313" key="19">
    <source>
        <dbReference type="EMBL" id="KJA26264.1"/>
    </source>
</evidence>
<dbReference type="PANTHER" id="PTHR11552">
    <property type="entry name" value="GLUCOSE-METHANOL-CHOLINE GMC OXIDOREDUCTASE"/>
    <property type="match status" value="1"/>
</dbReference>
<dbReference type="Gene3D" id="3.50.50.60">
    <property type="entry name" value="FAD/NAD(P)-binding domain"/>
    <property type="match status" value="2"/>
</dbReference>
<proteinExistence type="inferred from homology"/>
<dbReference type="InterPro" id="IPR036188">
    <property type="entry name" value="FAD/NAD-bd_sf"/>
</dbReference>
<dbReference type="GO" id="GO:0033718">
    <property type="term" value="F:pyranose dehydrogenase (acceptor) activity"/>
    <property type="evidence" value="ECO:0007669"/>
    <property type="project" value="UniProtKB-EC"/>
</dbReference>